<feature type="region of interest" description="Disordered" evidence="1">
    <location>
        <begin position="214"/>
        <end position="236"/>
    </location>
</feature>
<reference evidence="2 3" key="1">
    <citation type="submission" date="2024-09" db="EMBL/GenBank/DDBJ databases">
        <title>Chromosome-scale assembly of Riccia sorocarpa.</title>
        <authorList>
            <person name="Paukszto L."/>
        </authorList>
    </citation>
    <scope>NUCLEOTIDE SEQUENCE [LARGE SCALE GENOMIC DNA]</scope>
    <source>
        <strain evidence="2">LP-2024</strain>
        <tissue evidence="2">Aerial parts of the thallus</tissue>
    </source>
</reference>
<feature type="compositionally biased region" description="Basic and acidic residues" evidence="1">
    <location>
        <begin position="167"/>
        <end position="184"/>
    </location>
</feature>
<feature type="compositionally biased region" description="Polar residues" evidence="1">
    <location>
        <begin position="226"/>
        <end position="236"/>
    </location>
</feature>
<feature type="compositionally biased region" description="Basic and acidic residues" evidence="1">
    <location>
        <begin position="214"/>
        <end position="225"/>
    </location>
</feature>
<accession>A0ABD3I5N8</accession>
<keyword evidence="3" id="KW-1185">Reference proteome</keyword>
<feature type="compositionally biased region" description="Basic and acidic residues" evidence="1">
    <location>
        <begin position="103"/>
        <end position="113"/>
    </location>
</feature>
<feature type="region of interest" description="Disordered" evidence="1">
    <location>
        <begin position="103"/>
        <end position="131"/>
    </location>
</feature>
<evidence type="ECO:0000256" key="1">
    <source>
        <dbReference type="SAM" id="MobiDB-lite"/>
    </source>
</evidence>
<comment type="caution">
    <text evidence="2">The sequence shown here is derived from an EMBL/GenBank/DDBJ whole genome shotgun (WGS) entry which is preliminary data.</text>
</comment>
<dbReference type="Proteomes" id="UP001633002">
    <property type="component" value="Unassembled WGS sequence"/>
</dbReference>
<name>A0ABD3I5N8_9MARC</name>
<evidence type="ECO:0000313" key="3">
    <source>
        <dbReference type="Proteomes" id="UP001633002"/>
    </source>
</evidence>
<organism evidence="2 3">
    <name type="scientific">Riccia sorocarpa</name>
    <dbReference type="NCBI Taxonomy" id="122646"/>
    <lineage>
        <taxon>Eukaryota</taxon>
        <taxon>Viridiplantae</taxon>
        <taxon>Streptophyta</taxon>
        <taxon>Embryophyta</taxon>
        <taxon>Marchantiophyta</taxon>
        <taxon>Marchantiopsida</taxon>
        <taxon>Marchantiidae</taxon>
        <taxon>Marchantiales</taxon>
        <taxon>Ricciaceae</taxon>
        <taxon>Riccia</taxon>
    </lineage>
</organism>
<feature type="region of interest" description="Disordered" evidence="1">
    <location>
        <begin position="147"/>
        <end position="187"/>
    </location>
</feature>
<gene>
    <name evidence="2" type="ORF">R1sor_011761</name>
</gene>
<sequence length="236" mass="26086">MAISLCSQGIPACNGSVMGKKYNRFLQTYKKAQKFYLGKGAGLTDEEIAAGLTLEQKMNQNYSQPVHASSAYVEFSGEEEEAADREEDPIDFFDNAEEEVVDNHTATENHGRDGAVPAAMEDDDGGPGFGNQTVRSALDVEEVQPVLQPQNAPHVPSRRGVSNQSGEELRSSGRDRPPISERKNSLISAYEDQVKEKLVLRKAAQEHKLICRDTILDDRRQDRARSQTTRQNCGST</sequence>
<protein>
    <submittedName>
        <fullName evidence="2">Uncharacterized protein</fullName>
    </submittedName>
</protein>
<evidence type="ECO:0000313" key="2">
    <source>
        <dbReference type="EMBL" id="KAL3697685.1"/>
    </source>
</evidence>
<dbReference type="EMBL" id="JBJQOH010000002">
    <property type="protein sequence ID" value="KAL3697685.1"/>
    <property type="molecule type" value="Genomic_DNA"/>
</dbReference>
<proteinExistence type="predicted"/>
<dbReference type="AlphaFoldDB" id="A0ABD3I5N8"/>